<dbReference type="InterPro" id="IPR024549">
    <property type="entry name" value="NADH-UbQ_OxRdtase_su21_C_fun"/>
</dbReference>
<accession>A0AA48L644</accession>
<dbReference type="KEGG" id="ccac:CcaHIS019_0503490"/>
<evidence type="ECO:0000313" key="4">
    <source>
        <dbReference type="EMBL" id="BEI92721.1"/>
    </source>
</evidence>
<reference evidence="4" key="1">
    <citation type="journal article" date="2023" name="BMC Genomics">
        <title>Chromosome-level genome assemblies of Cutaneotrichosporon spp. (Trichosporonales, Basidiomycota) reveal imbalanced evolution between nucleotide sequences and chromosome synteny.</title>
        <authorList>
            <person name="Kobayashi Y."/>
            <person name="Kayamori A."/>
            <person name="Aoki K."/>
            <person name="Shiwa Y."/>
            <person name="Matsutani M."/>
            <person name="Fujita N."/>
            <person name="Sugita T."/>
            <person name="Iwasaki W."/>
            <person name="Tanaka N."/>
            <person name="Takashima M."/>
        </authorList>
    </citation>
    <scope>NUCLEOTIDE SEQUENCE</scope>
    <source>
        <strain evidence="4">HIS019</strain>
    </source>
</reference>
<evidence type="ECO:0000256" key="1">
    <source>
        <dbReference type="SAM" id="Phobius"/>
    </source>
</evidence>
<organism evidence="4 5">
    <name type="scientific">Cutaneotrichosporon cavernicola</name>
    <dbReference type="NCBI Taxonomy" id="279322"/>
    <lineage>
        <taxon>Eukaryota</taxon>
        <taxon>Fungi</taxon>
        <taxon>Dikarya</taxon>
        <taxon>Basidiomycota</taxon>
        <taxon>Agaricomycotina</taxon>
        <taxon>Tremellomycetes</taxon>
        <taxon>Trichosporonales</taxon>
        <taxon>Trichosporonaceae</taxon>
        <taxon>Cutaneotrichosporon</taxon>
    </lineage>
</organism>
<dbReference type="EMBL" id="AP028216">
    <property type="protein sequence ID" value="BEI92721.1"/>
    <property type="molecule type" value="Genomic_DNA"/>
</dbReference>
<feature type="transmembrane region" description="Helical" evidence="1">
    <location>
        <begin position="31"/>
        <end position="48"/>
    </location>
</feature>
<name>A0AA48L644_9TREE</name>
<evidence type="ECO:0008006" key="6">
    <source>
        <dbReference type="Google" id="ProtNLM"/>
    </source>
</evidence>
<gene>
    <name evidence="4" type="primary">NUXM</name>
    <name evidence="4" type="ORF">CcaverHIS019_0503490</name>
</gene>
<evidence type="ECO:0000313" key="5">
    <source>
        <dbReference type="Proteomes" id="UP001233271"/>
    </source>
</evidence>
<dbReference type="AlphaFoldDB" id="A0AA48L644"/>
<dbReference type="PANTHER" id="PTHR34062">
    <property type="entry name" value="OXIDOREDUCTASE 21 KDA SUBUNIT, PUTATIVE (AFU_ORTHOLOGUE AFUA_4G04750)-RELATED"/>
    <property type="match status" value="1"/>
</dbReference>
<dbReference type="PANTHER" id="PTHR34062:SF1">
    <property type="entry name" value="NADH-UBIQUINONE OXIDOREDUCTASE 21KDA SUBUNIT N-TERMINAL DOMAIN-CONTAINING PROTEIN"/>
    <property type="match status" value="1"/>
</dbReference>
<keyword evidence="1" id="KW-1133">Transmembrane helix</keyword>
<dbReference type="Pfam" id="PF12853">
    <property type="entry name" value="NADH_u_ox_C"/>
    <property type="match status" value="1"/>
</dbReference>
<feature type="domain" description="NADH-ubiquinone oxidoreductase 21kDa subunit C-terminal fungi" evidence="3">
    <location>
        <begin position="103"/>
        <end position="163"/>
    </location>
</feature>
<protein>
    <recommendedName>
        <fullName evidence="6">NADH-ubiquinone oxidoreductase 21 kDa subunit</fullName>
    </recommendedName>
</protein>
<keyword evidence="5" id="KW-1185">Reference proteome</keyword>
<dbReference type="RefSeq" id="XP_060457986.1">
    <property type="nucleotide sequence ID" value="XM_060601498.1"/>
</dbReference>
<sequence length="164" mass="18683">MPVKQLEAPYPVIDVDPHFRRVVGYMRPNDFLLWGGVTASGPILIRLWERMDPTKSTHGIRHAARFAGCMGFAAGFMLAYQNSSFRFLGLKENKREQEMDFEELSALAKAGKPLYGETDLSPYLQGMAARNSTYSQFKLQTIPWFNLVNHNDHGVDTSKYYNSK</sequence>
<keyword evidence="1" id="KW-0812">Transmembrane</keyword>
<dbReference type="GeneID" id="85496591"/>
<dbReference type="Pfam" id="PF10785">
    <property type="entry name" value="NADH-u_ox-rdase"/>
    <property type="match status" value="1"/>
</dbReference>
<proteinExistence type="predicted"/>
<evidence type="ECO:0000259" key="3">
    <source>
        <dbReference type="Pfam" id="PF12853"/>
    </source>
</evidence>
<feature type="transmembrane region" description="Helical" evidence="1">
    <location>
        <begin position="60"/>
        <end position="80"/>
    </location>
</feature>
<dbReference type="InterPro" id="IPR019721">
    <property type="entry name" value="NADH-UbQ_OxRdtase_su21_N"/>
</dbReference>
<evidence type="ECO:0000259" key="2">
    <source>
        <dbReference type="Pfam" id="PF10785"/>
    </source>
</evidence>
<feature type="domain" description="NADH-ubiquinone oxidoreductase 21kDa subunit N-terminal" evidence="2">
    <location>
        <begin position="8"/>
        <end position="92"/>
    </location>
</feature>
<keyword evidence="1" id="KW-0472">Membrane</keyword>
<dbReference type="Proteomes" id="UP001233271">
    <property type="component" value="Chromosome 5"/>
</dbReference>
<dbReference type="InterPro" id="IPR053229">
    <property type="entry name" value="NADH-Q_oxidrdct_subunit"/>
</dbReference>